<reference evidence="2" key="1">
    <citation type="submission" date="2022-10" db="EMBL/GenBank/DDBJ databases">
        <title>Shewanella flava sp. nov, isolated from the estuary of the Fenhe River into the Yellow River.</title>
        <authorList>
            <person name="Li Y."/>
        </authorList>
    </citation>
    <scope>NUCLEOTIDE SEQUENCE</scope>
    <source>
        <strain evidence="2">FYR11-62</strain>
    </source>
</reference>
<evidence type="ECO:0000313" key="2">
    <source>
        <dbReference type="EMBL" id="MCW3171418.1"/>
    </source>
</evidence>
<dbReference type="EMBL" id="JAPDMX010000003">
    <property type="protein sequence ID" value="MCW3171418.1"/>
    <property type="molecule type" value="Genomic_DNA"/>
</dbReference>
<keyword evidence="1" id="KW-0812">Transmembrane</keyword>
<evidence type="ECO:0000313" key="3">
    <source>
        <dbReference type="Proteomes" id="UP001163714"/>
    </source>
</evidence>
<keyword evidence="1" id="KW-1133">Transmembrane helix</keyword>
<protein>
    <submittedName>
        <fullName evidence="2">Uncharacterized protein</fullName>
    </submittedName>
</protein>
<organism evidence="2 3">
    <name type="scientific">Shewanella subflava</name>
    <dbReference type="NCBI Taxonomy" id="2986476"/>
    <lineage>
        <taxon>Bacteria</taxon>
        <taxon>Pseudomonadati</taxon>
        <taxon>Pseudomonadota</taxon>
        <taxon>Gammaproteobacteria</taxon>
        <taxon>Alteromonadales</taxon>
        <taxon>Shewanellaceae</taxon>
        <taxon>Shewanella</taxon>
    </lineage>
</organism>
<keyword evidence="3" id="KW-1185">Reference proteome</keyword>
<sequence>MFKIDISYTRKTENTELVVKANYESSEKQDDQSPKGWKGLVLDYLPLAVNLFTGIASFFLDVLSKYL</sequence>
<gene>
    <name evidence="2" type="ORF">OHT75_02860</name>
</gene>
<keyword evidence="1" id="KW-0472">Membrane</keyword>
<name>A0ABT3I5Y1_9GAMM</name>
<dbReference type="RefSeq" id="WP_264724918.1">
    <property type="nucleotide sequence ID" value="NZ_JAPDMX010000003.1"/>
</dbReference>
<dbReference type="Proteomes" id="UP001163714">
    <property type="component" value="Unassembled WGS sequence"/>
</dbReference>
<evidence type="ECO:0000256" key="1">
    <source>
        <dbReference type="SAM" id="Phobius"/>
    </source>
</evidence>
<accession>A0ABT3I5Y1</accession>
<comment type="caution">
    <text evidence="2">The sequence shown here is derived from an EMBL/GenBank/DDBJ whole genome shotgun (WGS) entry which is preliminary data.</text>
</comment>
<proteinExistence type="predicted"/>
<feature type="transmembrane region" description="Helical" evidence="1">
    <location>
        <begin position="44"/>
        <end position="63"/>
    </location>
</feature>